<evidence type="ECO:0000256" key="2">
    <source>
        <dbReference type="SAM" id="Coils"/>
    </source>
</evidence>
<feature type="compositionally biased region" description="Low complexity" evidence="3">
    <location>
        <begin position="298"/>
        <end position="311"/>
    </location>
</feature>
<feature type="region of interest" description="Disordered" evidence="3">
    <location>
        <begin position="287"/>
        <end position="317"/>
    </location>
</feature>
<comment type="caution">
    <text evidence="5">The sequence shown here is derived from an EMBL/GenBank/DDBJ whole genome shotgun (WGS) entry which is preliminary data.</text>
</comment>
<reference evidence="5 6" key="1">
    <citation type="journal article" date="2023" name="Nucleic Acids Res.">
        <title>The hologenome of Daphnia magna reveals possible DNA methylation and microbiome-mediated evolution of the host genome.</title>
        <authorList>
            <person name="Chaturvedi A."/>
            <person name="Li X."/>
            <person name="Dhandapani V."/>
            <person name="Marshall H."/>
            <person name="Kissane S."/>
            <person name="Cuenca-Cambronero M."/>
            <person name="Asole G."/>
            <person name="Calvet F."/>
            <person name="Ruiz-Romero M."/>
            <person name="Marangio P."/>
            <person name="Guigo R."/>
            <person name="Rago D."/>
            <person name="Mirbahai L."/>
            <person name="Eastwood N."/>
            <person name="Colbourne J.K."/>
            <person name="Zhou J."/>
            <person name="Mallon E."/>
            <person name="Orsini L."/>
        </authorList>
    </citation>
    <scope>NUCLEOTIDE SEQUENCE [LARGE SCALE GENOMIC DNA]</scope>
    <source>
        <strain evidence="5">LRV0_1</strain>
    </source>
</reference>
<feature type="compositionally biased region" description="Basic and acidic residues" evidence="3">
    <location>
        <begin position="205"/>
        <end position="218"/>
    </location>
</feature>
<evidence type="ECO:0000256" key="3">
    <source>
        <dbReference type="SAM" id="MobiDB-lite"/>
    </source>
</evidence>
<feature type="region of interest" description="Disordered" evidence="3">
    <location>
        <begin position="128"/>
        <end position="150"/>
    </location>
</feature>
<dbReference type="Proteomes" id="UP001234178">
    <property type="component" value="Unassembled WGS sequence"/>
</dbReference>
<dbReference type="EMBL" id="JAOYFB010000036">
    <property type="protein sequence ID" value="KAK4021234.1"/>
    <property type="molecule type" value="Genomic_DNA"/>
</dbReference>
<dbReference type="Pfam" id="PF00013">
    <property type="entry name" value="KH_1"/>
    <property type="match status" value="1"/>
</dbReference>
<keyword evidence="2" id="KW-0175">Coiled coil</keyword>
<dbReference type="InterPro" id="IPR036612">
    <property type="entry name" value="KH_dom_type_1_sf"/>
</dbReference>
<evidence type="ECO:0000313" key="6">
    <source>
        <dbReference type="Proteomes" id="UP001234178"/>
    </source>
</evidence>
<gene>
    <name evidence="5" type="ORF">OUZ56_003153</name>
</gene>
<feature type="region of interest" description="Disordered" evidence="3">
    <location>
        <begin position="163"/>
        <end position="263"/>
    </location>
</feature>
<dbReference type="InterPro" id="IPR004088">
    <property type="entry name" value="KH_dom_type_1"/>
</dbReference>
<dbReference type="Gene3D" id="3.30.1370.10">
    <property type="entry name" value="K Homology domain, type 1"/>
    <property type="match status" value="1"/>
</dbReference>
<name>A0ABR0A8C7_9CRUS</name>
<evidence type="ECO:0000313" key="5">
    <source>
        <dbReference type="EMBL" id="KAK4021234.1"/>
    </source>
</evidence>
<dbReference type="CDD" id="cd00105">
    <property type="entry name" value="KH-I"/>
    <property type="match status" value="1"/>
</dbReference>
<proteinExistence type="predicted"/>
<dbReference type="SUPFAM" id="SSF54791">
    <property type="entry name" value="Eukaryotic type KH-domain (KH-domain type I)"/>
    <property type="match status" value="1"/>
</dbReference>
<keyword evidence="6" id="KW-1185">Reference proteome</keyword>
<organism evidence="5 6">
    <name type="scientific">Daphnia magna</name>
    <dbReference type="NCBI Taxonomy" id="35525"/>
    <lineage>
        <taxon>Eukaryota</taxon>
        <taxon>Metazoa</taxon>
        <taxon>Ecdysozoa</taxon>
        <taxon>Arthropoda</taxon>
        <taxon>Crustacea</taxon>
        <taxon>Branchiopoda</taxon>
        <taxon>Diplostraca</taxon>
        <taxon>Cladocera</taxon>
        <taxon>Anomopoda</taxon>
        <taxon>Daphniidae</taxon>
        <taxon>Daphnia</taxon>
    </lineage>
</organism>
<sequence length="451" mass="49434">MESVKVELEDAKERLIKDTQTIKCEMESVKVELVNAKETIAELEQGQNRLIAAESQMKTIAEGKDAILALKDAELKQLRKSAKQVQRKSKVKTRDVGCDTEDLPQPVKAKGIDVGCCTDDFPQLVKPKSRDVSCDTDDLPSLPEAGKKDVGCGIDDVAPLATAKEIQGASTDEGKQSVDESERLTEFREVSSRKKKAKLQAKAAAKKEERAPEKDKTPAELAPGQPAADVRPARQPAADVRPARKPAADVRPARQPAADVQPPVVFQSADYRYKQKPIEGYTVNLSEGQTSVHPPARPQAKAAPTAAPTVAPEKEKAATAKPAASFAIVSGEIQQLKTADNLVLLDIHYRNYGRIVGRGGENVRRLEETHGVMMTLVQNQKALQFYNLKISGGSPAKRRAAVQEVIEGLPVTIECSNVDLRQLRHLKMRSSETEFFVSVRRPMSRDEKLQL</sequence>
<evidence type="ECO:0000256" key="1">
    <source>
        <dbReference type="PROSITE-ProRule" id="PRU00117"/>
    </source>
</evidence>
<evidence type="ECO:0000259" key="4">
    <source>
        <dbReference type="Pfam" id="PF00013"/>
    </source>
</evidence>
<keyword evidence="1" id="KW-0694">RNA-binding</keyword>
<dbReference type="PROSITE" id="PS50084">
    <property type="entry name" value="KH_TYPE_1"/>
    <property type="match status" value="1"/>
</dbReference>
<protein>
    <recommendedName>
        <fullName evidence="4">K Homology domain-containing protein</fullName>
    </recommendedName>
</protein>
<accession>A0ABR0A8C7</accession>
<feature type="domain" description="K Homology" evidence="4">
    <location>
        <begin position="346"/>
        <end position="406"/>
    </location>
</feature>
<feature type="coiled-coil region" evidence="2">
    <location>
        <begin position="26"/>
        <end position="88"/>
    </location>
</feature>
<feature type="compositionally biased region" description="Basic and acidic residues" evidence="3">
    <location>
        <begin position="172"/>
        <end position="192"/>
    </location>
</feature>